<name>A0A7X3C1A1_9LACO</name>
<comment type="caution">
    <text evidence="1">The sequence shown here is derived from an EMBL/GenBank/DDBJ whole genome shotgun (WGS) entry which is preliminary data.</text>
</comment>
<dbReference type="AlphaFoldDB" id="A0A7X3C1A1"/>
<sequence>MKNTRISIQESFVQGKVDQDHCEDTIVETADFVAIVDGVTSKSAFRYQGQTTGKIASKLVAEVLKSCPSRATILEFISLVNKRFARFYQEVDFPYDRQSQGLQAVAVIYSRFQNEVWQIGDAQVNIDHKLHLNPKKSDLVLSDFRSLVLTSSDDTPEISKPDPGRQLILPWILKATQFANQADSEWGYAILNGDPIPESLLRVYGVDLRLGGGFIALASDGYPALKEPFLEDAESDLKRVLKNDPMCYKQYRSTKGLVAGNQSFDDRSFISFKIEKLS</sequence>
<proteinExistence type="predicted"/>
<dbReference type="EMBL" id="WNJO01000002">
    <property type="protein sequence ID" value="MTV81510.1"/>
    <property type="molecule type" value="Genomic_DNA"/>
</dbReference>
<keyword evidence="2" id="KW-1185">Reference proteome</keyword>
<gene>
    <name evidence="1" type="ORF">GM612_02425</name>
</gene>
<evidence type="ECO:0000313" key="2">
    <source>
        <dbReference type="Proteomes" id="UP000466388"/>
    </source>
</evidence>
<protein>
    <recommendedName>
        <fullName evidence="3">Protein phosphatase 2C</fullName>
    </recommendedName>
</protein>
<dbReference type="Proteomes" id="UP000466388">
    <property type="component" value="Unassembled WGS sequence"/>
</dbReference>
<reference evidence="1 2" key="1">
    <citation type="submission" date="2019-11" db="EMBL/GenBank/DDBJ databases">
        <title>Lactobacillus sp. nov. CRM56-3, isolated from fermented tea leaves.</title>
        <authorList>
            <person name="Phuengjayaem S."/>
            <person name="Tanasupawat S."/>
        </authorList>
    </citation>
    <scope>NUCLEOTIDE SEQUENCE [LARGE SCALE GENOMIC DNA]</scope>
    <source>
        <strain evidence="1 2">CRM56-3</strain>
    </source>
</reference>
<organism evidence="1 2">
    <name type="scientific">Secundilactobacillus folii</name>
    <dbReference type="NCBI Taxonomy" id="2678357"/>
    <lineage>
        <taxon>Bacteria</taxon>
        <taxon>Bacillati</taxon>
        <taxon>Bacillota</taxon>
        <taxon>Bacilli</taxon>
        <taxon>Lactobacillales</taxon>
        <taxon>Lactobacillaceae</taxon>
        <taxon>Secundilactobacillus</taxon>
    </lineage>
</organism>
<evidence type="ECO:0000313" key="1">
    <source>
        <dbReference type="EMBL" id="MTV81510.1"/>
    </source>
</evidence>
<accession>A0A7X3C1A1</accession>
<dbReference type="RefSeq" id="WP_155430792.1">
    <property type="nucleotide sequence ID" value="NZ_WNJO01000002.1"/>
</dbReference>
<evidence type="ECO:0008006" key="3">
    <source>
        <dbReference type="Google" id="ProtNLM"/>
    </source>
</evidence>